<dbReference type="InterPro" id="IPR000326">
    <property type="entry name" value="PAP2/HPO"/>
</dbReference>
<evidence type="ECO:0000259" key="4">
    <source>
        <dbReference type="SMART" id="SM00014"/>
    </source>
</evidence>
<dbReference type="GO" id="GO:0050380">
    <property type="term" value="F:undecaprenyl-diphosphatase activity"/>
    <property type="evidence" value="ECO:0007669"/>
    <property type="project" value="UniProtKB-EC"/>
</dbReference>
<evidence type="ECO:0000256" key="2">
    <source>
        <dbReference type="ARBA" id="ARBA00032707"/>
    </source>
</evidence>
<gene>
    <name evidence="5" type="ORF">AB0763_11670</name>
</gene>
<dbReference type="KEGG" id="vih:AB0763_11670"/>
<comment type="catalytic activity">
    <reaction evidence="3">
        <text>di-trans,octa-cis-undecaprenyl diphosphate + H2O = di-trans,octa-cis-undecaprenyl phosphate + phosphate + H(+)</text>
        <dbReference type="Rhea" id="RHEA:28094"/>
        <dbReference type="ChEBI" id="CHEBI:15377"/>
        <dbReference type="ChEBI" id="CHEBI:15378"/>
        <dbReference type="ChEBI" id="CHEBI:43474"/>
        <dbReference type="ChEBI" id="CHEBI:58405"/>
        <dbReference type="ChEBI" id="CHEBI:60392"/>
        <dbReference type="EC" id="3.6.1.27"/>
    </reaction>
</comment>
<dbReference type="SUPFAM" id="SSF48317">
    <property type="entry name" value="Acid phosphatase/Vanadium-dependent haloperoxidase"/>
    <property type="match status" value="1"/>
</dbReference>
<name>A0AB39HDD3_9VIBR</name>
<organism evidence="5">
    <name type="scientific">Vibrio sp. HB236076</name>
    <dbReference type="NCBI Taxonomy" id="3232307"/>
    <lineage>
        <taxon>Bacteria</taxon>
        <taxon>Pseudomonadati</taxon>
        <taxon>Pseudomonadota</taxon>
        <taxon>Gammaproteobacteria</taxon>
        <taxon>Vibrionales</taxon>
        <taxon>Vibrionaceae</taxon>
        <taxon>Vibrio</taxon>
    </lineage>
</organism>
<evidence type="ECO:0000313" key="5">
    <source>
        <dbReference type="EMBL" id="XDK24824.1"/>
    </source>
</evidence>
<dbReference type="SMART" id="SM00014">
    <property type="entry name" value="acidPPc"/>
    <property type="match status" value="1"/>
</dbReference>
<dbReference type="PANTHER" id="PTHR14969:SF13">
    <property type="entry name" value="AT30094P"/>
    <property type="match status" value="1"/>
</dbReference>
<dbReference type="Pfam" id="PF01569">
    <property type="entry name" value="PAP2"/>
    <property type="match status" value="1"/>
</dbReference>
<dbReference type="AlphaFoldDB" id="A0AB39HDD3"/>
<evidence type="ECO:0000256" key="1">
    <source>
        <dbReference type="ARBA" id="ARBA00012374"/>
    </source>
</evidence>
<accession>A0AB39HDD3</accession>
<dbReference type="EC" id="3.6.1.27" evidence="1"/>
<dbReference type="EMBL" id="CP162601">
    <property type="protein sequence ID" value="XDK24824.1"/>
    <property type="molecule type" value="Genomic_DNA"/>
</dbReference>
<dbReference type="InterPro" id="IPR036938">
    <property type="entry name" value="PAP2/HPO_sf"/>
</dbReference>
<dbReference type="PANTHER" id="PTHR14969">
    <property type="entry name" value="SPHINGOSINE-1-PHOSPHATE PHOSPHOHYDROLASE"/>
    <property type="match status" value="1"/>
</dbReference>
<protein>
    <recommendedName>
        <fullName evidence="1">undecaprenyl-diphosphate phosphatase</fullName>
        <ecNumber evidence="1">3.6.1.27</ecNumber>
    </recommendedName>
    <alternativeName>
        <fullName evidence="2">Undecaprenyl pyrophosphate phosphatase</fullName>
    </alternativeName>
</protein>
<reference evidence="5" key="1">
    <citation type="submission" date="2024-07" db="EMBL/GenBank/DDBJ databases">
        <title>Genome Analysis of a Potential Novel Vibrio Species Secreting pH- and Thermo-stable Alginate Lyase and its Application in Producing Alginate Oligosaccharides.</title>
        <authorList>
            <person name="Huang H."/>
            <person name="Bao K."/>
        </authorList>
    </citation>
    <scope>NUCLEOTIDE SEQUENCE</scope>
    <source>
        <strain evidence="5">HB236076</strain>
    </source>
</reference>
<dbReference type="CDD" id="cd03394">
    <property type="entry name" value="PAP2_like_5"/>
    <property type="match status" value="1"/>
</dbReference>
<sequence length="169" mass="18041">MTSLIGLTTSCFAKTDWGTFSDIGADGLLVTSLALPTYYQDWQGLQQAGLTLLTSGAVVWVGKYSIAAERPDKSDFDSFPSSHTANAFAAAATLSQRYGWQIGLPSYTLASLVGYARVKQNKHHWHDVLAGAAIGVLSGVYFTSPAGVNIAVSPWSDGDSQGLNLSYQW</sequence>
<dbReference type="Gene3D" id="1.20.144.10">
    <property type="entry name" value="Phosphatidic acid phosphatase type 2/haloperoxidase"/>
    <property type="match status" value="1"/>
</dbReference>
<evidence type="ECO:0000256" key="3">
    <source>
        <dbReference type="ARBA" id="ARBA00047594"/>
    </source>
</evidence>
<dbReference type="RefSeq" id="WP_306100525.1">
    <property type="nucleotide sequence ID" value="NZ_CP162601.1"/>
</dbReference>
<feature type="domain" description="Phosphatidic acid phosphatase type 2/haloperoxidase" evidence="4">
    <location>
        <begin position="45"/>
        <end position="143"/>
    </location>
</feature>
<proteinExistence type="predicted"/>